<keyword evidence="6" id="KW-0812">Transmembrane</keyword>
<dbReference type="InterPro" id="IPR017441">
    <property type="entry name" value="Protein_kinase_ATP_BS"/>
</dbReference>
<evidence type="ECO:0000256" key="6">
    <source>
        <dbReference type="SAM" id="Phobius"/>
    </source>
</evidence>
<evidence type="ECO:0000256" key="1">
    <source>
        <dbReference type="ARBA" id="ARBA00022679"/>
    </source>
</evidence>
<name>A0A5C6FKG0_9BACT</name>
<dbReference type="Gene3D" id="1.10.510.10">
    <property type="entry name" value="Transferase(Phosphotransferase) domain 1"/>
    <property type="match status" value="1"/>
</dbReference>
<evidence type="ECO:0000256" key="4">
    <source>
        <dbReference type="ARBA" id="ARBA00022840"/>
    </source>
</evidence>
<dbReference type="PANTHER" id="PTHR43289">
    <property type="entry name" value="MITOGEN-ACTIVATED PROTEIN KINASE KINASE KINASE 20-RELATED"/>
    <property type="match status" value="1"/>
</dbReference>
<dbReference type="SMART" id="SM00220">
    <property type="entry name" value="S_TKc"/>
    <property type="match status" value="1"/>
</dbReference>
<dbReference type="PROSITE" id="PS00108">
    <property type="entry name" value="PROTEIN_KINASE_ST"/>
    <property type="match status" value="1"/>
</dbReference>
<evidence type="ECO:0000256" key="2">
    <source>
        <dbReference type="ARBA" id="ARBA00022741"/>
    </source>
</evidence>
<dbReference type="EMBL" id="SJPW01000001">
    <property type="protein sequence ID" value="TWU60264.1"/>
    <property type="molecule type" value="Genomic_DNA"/>
</dbReference>
<keyword evidence="6" id="KW-0472">Membrane</keyword>
<dbReference type="Pfam" id="PF00069">
    <property type="entry name" value="Pkinase"/>
    <property type="match status" value="1"/>
</dbReference>
<sequence>MSDAAFNDRFVNQCVALKFLTADVAREALAEASSGGMSIESLVVRRGWMTPDLVDIAESLLHPTDTVPGYELLEVLGRGGMGVVYRARQLDLDRIVAIKTILLSSMTGAHVAQRFEREAMAVARLQHPGIVQAWNYGQHNGRYFLVMEFIKGQPCDQLVRGGQRLSPVIAWNFVRQAAAGLSHAQTHGVIHRDIKPANLIVTSPPEGSSLPAGVDQLKITDFGLAILSDTGFDQARITTDNALVGSPAYMSPEQFDNGTIDFRSDIYSLGITALHLLSGQMPFAVKSLVRLAALKKSGLPDGDPLLRDLPNGQAELLRSMIAPSPDDRPASYRNLIDRIDALQLSPTPHNVDSMAETMTFDPSVTSDPTPKNLAVTQPFDSSVQPVRGQTSVQIHRRRWIYGSIAAVAVGGSLVAFAAFALRPNAPGVRQFTRTEALETLFDGITLAGWDVGGSMVGAWNVVPAPDDSTSIACLARQGAITRRLPDWPHQRITLLVYLSDEAAVAEVDFGFDAGDNDAVRSTLRVQSDLIQLGTKQGDFGDLNVQHQEPAPLSILDRFHVVHIERQGAEWYVFFEQVFVGWLPIDGNETDAGDLRLVVRGNSPDEPTIHFADVQANRLGLATTTKPSSATP</sequence>
<feature type="domain" description="Protein kinase" evidence="7">
    <location>
        <begin position="70"/>
        <end position="342"/>
    </location>
</feature>
<keyword evidence="4 5" id="KW-0067">ATP-binding</keyword>
<dbReference type="InterPro" id="IPR000719">
    <property type="entry name" value="Prot_kinase_dom"/>
</dbReference>
<evidence type="ECO:0000313" key="8">
    <source>
        <dbReference type="EMBL" id="TWU60264.1"/>
    </source>
</evidence>
<dbReference type="InterPro" id="IPR011009">
    <property type="entry name" value="Kinase-like_dom_sf"/>
</dbReference>
<dbReference type="InterPro" id="IPR008271">
    <property type="entry name" value="Ser/Thr_kinase_AS"/>
</dbReference>
<dbReference type="AlphaFoldDB" id="A0A5C6FKG0"/>
<gene>
    <name evidence="8" type="primary">prkC_6</name>
    <name evidence="8" type="ORF">Poly51_05390</name>
</gene>
<dbReference type="SUPFAM" id="SSF56112">
    <property type="entry name" value="Protein kinase-like (PK-like)"/>
    <property type="match status" value="1"/>
</dbReference>
<dbReference type="CDD" id="cd14014">
    <property type="entry name" value="STKc_PknB_like"/>
    <property type="match status" value="1"/>
</dbReference>
<dbReference type="Proteomes" id="UP000318288">
    <property type="component" value="Unassembled WGS sequence"/>
</dbReference>
<keyword evidence="1 8" id="KW-0808">Transferase</keyword>
<accession>A0A5C6FKG0</accession>
<feature type="transmembrane region" description="Helical" evidence="6">
    <location>
        <begin position="399"/>
        <end position="421"/>
    </location>
</feature>
<dbReference type="PROSITE" id="PS00107">
    <property type="entry name" value="PROTEIN_KINASE_ATP"/>
    <property type="match status" value="1"/>
</dbReference>
<dbReference type="RefSeq" id="WP_146453931.1">
    <property type="nucleotide sequence ID" value="NZ_SJPW01000001.1"/>
</dbReference>
<keyword evidence="9" id="KW-1185">Reference proteome</keyword>
<evidence type="ECO:0000313" key="9">
    <source>
        <dbReference type="Proteomes" id="UP000318288"/>
    </source>
</evidence>
<comment type="caution">
    <text evidence="8">The sequence shown here is derived from an EMBL/GenBank/DDBJ whole genome shotgun (WGS) entry which is preliminary data.</text>
</comment>
<dbReference type="GO" id="GO:0005524">
    <property type="term" value="F:ATP binding"/>
    <property type="evidence" value="ECO:0007669"/>
    <property type="project" value="UniProtKB-UniRule"/>
</dbReference>
<protein>
    <submittedName>
        <fullName evidence="8">Serine/threonine-protein kinase PrkC</fullName>
        <ecNumber evidence="8">2.7.11.1</ecNumber>
    </submittedName>
</protein>
<evidence type="ECO:0000256" key="5">
    <source>
        <dbReference type="PROSITE-ProRule" id="PRU10141"/>
    </source>
</evidence>
<keyword evidence="2 5" id="KW-0547">Nucleotide-binding</keyword>
<feature type="binding site" evidence="5">
    <location>
        <position position="99"/>
    </location>
    <ligand>
        <name>ATP</name>
        <dbReference type="ChEBI" id="CHEBI:30616"/>
    </ligand>
</feature>
<dbReference type="OrthoDB" id="240423at2"/>
<keyword evidence="3 8" id="KW-0418">Kinase</keyword>
<reference evidence="8 9" key="1">
    <citation type="submission" date="2019-02" db="EMBL/GenBank/DDBJ databases">
        <title>Deep-cultivation of Planctomycetes and their phenomic and genomic characterization uncovers novel biology.</title>
        <authorList>
            <person name="Wiegand S."/>
            <person name="Jogler M."/>
            <person name="Boedeker C."/>
            <person name="Pinto D."/>
            <person name="Vollmers J."/>
            <person name="Rivas-Marin E."/>
            <person name="Kohn T."/>
            <person name="Peeters S.H."/>
            <person name="Heuer A."/>
            <person name="Rast P."/>
            <person name="Oberbeckmann S."/>
            <person name="Bunk B."/>
            <person name="Jeske O."/>
            <person name="Meyerdierks A."/>
            <person name="Storesund J.E."/>
            <person name="Kallscheuer N."/>
            <person name="Luecker S."/>
            <person name="Lage O.M."/>
            <person name="Pohl T."/>
            <person name="Merkel B.J."/>
            <person name="Hornburger P."/>
            <person name="Mueller R.-W."/>
            <person name="Bruemmer F."/>
            <person name="Labrenz M."/>
            <person name="Spormann A.M."/>
            <person name="Op Den Camp H."/>
            <person name="Overmann J."/>
            <person name="Amann R."/>
            <person name="Jetten M.S.M."/>
            <person name="Mascher T."/>
            <person name="Medema M.H."/>
            <person name="Devos D.P."/>
            <person name="Kaster A.-K."/>
            <person name="Ovreas L."/>
            <person name="Rohde M."/>
            <person name="Galperin M.Y."/>
            <person name="Jogler C."/>
        </authorList>
    </citation>
    <scope>NUCLEOTIDE SEQUENCE [LARGE SCALE GENOMIC DNA]</scope>
    <source>
        <strain evidence="8 9">Poly51</strain>
    </source>
</reference>
<dbReference type="GO" id="GO:0004674">
    <property type="term" value="F:protein serine/threonine kinase activity"/>
    <property type="evidence" value="ECO:0007669"/>
    <property type="project" value="UniProtKB-EC"/>
</dbReference>
<keyword evidence="6" id="KW-1133">Transmembrane helix</keyword>
<proteinExistence type="predicted"/>
<dbReference type="Gene3D" id="3.30.200.20">
    <property type="entry name" value="Phosphorylase Kinase, domain 1"/>
    <property type="match status" value="1"/>
</dbReference>
<organism evidence="8 9">
    <name type="scientific">Rubripirellula tenax</name>
    <dbReference type="NCBI Taxonomy" id="2528015"/>
    <lineage>
        <taxon>Bacteria</taxon>
        <taxon>Pseudomonadati</taxon>
        <taxon>Planctomycetota</taxon>
        <taxon>Planctomycetia</taxon>
        <taxon>Pirellulales</taxon>
        <taxon>Pirellulaceae</taxon>
        <taxon>Rubripirellula</taxon>
    </lineage>
</organism>
<dbReference type="PROSITE" id="PS50011">
    <property type="entry name" value="PROTEIN_KINASE_DOM"/>
    <property type="match status" value="1"/>
</dbReference>
<evidence type="ECO:0000256" key="3">
    <source>
        <dbReference type="ARBA" id="ARBA00022777"/>
    </source>
</evidence>
<evidence type="ECO:0000259" key="7">
    <source>
        <dbReference type="PROSITE" id="PS50011"/>
    </source>
</evidence>
<dbReference type="EC" id="2.7.11.1" evidence="8"/>
<dbReference type="PANTHER" id="PTHR43289:SF6">
    <property type="entry name" value="SERINE_THREONINE-PROTEIN KINASE NEKL-3"/>
    <property type="match status" value="1"/>
</dbReference>